<protein>
    <submittedName>
        <fullName evidence="2">Cupin domain-containing protein</fullName>
    </submittedName>
</protein>
<dbReference type="InterPro" id="IPR013096">
    <property type="entry name" value="Cupin_2"/>
</dbReference>
<dbReference type="InterPro" id="IPR011051">
    <property type="entry name" value="RmlC_Cupin_sf"/>
</dbReference>
<reference evidence="2 3" key="1">
    <citation type="submission" date="2019-06" db="EMBL/GenBank/DDBJ databases">
        <title>Complete genome of Microbacterium foliorum M2.</title>
        <authorList>
            <person name="Cao G."/>
        </authorList>
    </citation>
    <scope>NUCLEOTIDE SEQUENCE [LARGE SCALE GENOMIC DNA]</scope>
    <source>
        <strain evidence="2 3">M2</strain>
    </source>
</reference>
<dbReference type="EMBL" id="CP041040">
    <property type="protein sequence ID" value="QDE35961.1"/>
    <property type="molecule type" value="Genomic_DNA"/>
</dbReference>
<dbReference type="InterPro" id="IPR052044">
    <property type="entry name" value="PKS_Associated_Protein"/>
</dbReference>
<proteinExistence type="predicted"/>
<gene>
    <name evidence="2" type="ORF">FIV50_14880</name>
</gene>
<dbReference type="Proteomes" id="UP000316125">
    <property type="component" value="Chromosome"/>
</dbReference>
<dbReference type="PANTHER" id="PTHR36114">
    <property type="entry name" value="16.7 KDA PROTEIN IN WHIE LOCUS"/>
    <property type="match status" value="1"/>
</dbReference>
<dbReference type="Gene3D" id="2.60.120.10">
    <property type="entry name" value="Jelly Rolls"/>
    <property type="match status" value="1"/>
</dbReference>
<evidence type="ECO:0000313" key="3">
    <source>
        <dbReference type="Proteomes" id="UP000316125"/>
    </source>
</evidence>
<name>A0A4Y5YST5_9MICO</name>
<dbReference type="RefSeq" id="WP_140038100.1">
    <property type="nucleotide sequence ID" value="NZ_CP041040.1"/>
</dbReference>
<feature type="domain" description="Cupin type-2" evidence="1">
    <location>
        <begin position="35"/>
        <end position="102"/>
    </location>
</feature>
<dbReference type="Pfam" id="PF07883">
    <property type="entry name" value="Cupin_2"/>
    <property type="match status" value="1"/>
</dbReference>
<organism evidence="2 3">
    <name type="scientific">Microbacterium foliorum</name>
    <dbReference type="NCBI Taxonomy" id="104336"/>
    <lineage>
        <taxon>Bacteria</taxon>
        <taxon>Bacillati</taxon>
        <taxon>Actinomycetota</taxon>
        <taxon>Actinomycetes</taxon>
        <taxon>Micrococcales</taxon>
        <taxon>Microbacteriaceae</taxon>
        <taxon>Microbacterium</taxon>
    </lineage>
</organism>
<sequence length="118" mass="12981">MPEAVDVTNADHYVWGEVSDGWRLLDSPGLSVIEERVPAGAGEEWHVHDTATQFFYVLEGTAQMQTAEGAVDLEARQGVEVRPGLAHRFFNPGAAETRFLVISTPNTRGDRRPVHVAL</sequence>
<accession>A0A4Y5YST5</accession>
<dbReference type="OrthoDB" id="529907at2"/>
<dbReference type="AlphaFoldDB" id="A0A4Y5YST5"/>
<dbReference type="PANTHER" id="PTHR36114:SF1">
    <property type="entry name" value="16.7 KDA PROTEIN IN WHIE LOCUS"/>
    <property type="match status" value="1"/>
</dbReference>
<evidence type="ECO:0000259" key="1">
    <source>
        <dbReference type="Pfam" id="PF07883"/>
    </source>
</evidence>
<dbReference type="SUPFAM" id="SSF51182">
    <property type="entry name" value="RmlC-like cupins"/>
    <property type="match status" value="1"/>
</dbReference>
<dbReference type="InterPro" id="IPR014710">
    <property type="entry name" value="RmlC-like_jellyroll"/>
</dbReference>
<evidence type="ECO:0000313" key="2">
    <source>
        <dbReference type="EMBL" id="QDE35961.1"/>
    </source>
</evidence>